<keyword evidence="1" id="KW-0245">EGF-like domain</keyword>
<protein>
    <recommendedName>
        <fullName evidence="2">EGF-like domain-containing protein</fullName>
    </recommendedName>
</protein>
<evidence type="ECO:0000256" key="1">
    <source>
        <dbReference type="PROSITE-ProRule" id="PRU00076"/>
    </source>
</evidence>
<name>A0A6G0U5Q2_APHGL</name>
<comment type="caution">
    <text evidence="1">Lacks conserved residue(s) required for the propagation of feature annotation.</text>
</comment>
<dbReference type="Proteomes" id="UP000475862">
    <property type="component" value="Unassembled WGS sequence"/>
</dbReference>
<organism evidence="3 4">
    <name type="scientific">Aphis glycines</name>
    <name type="common">Soybean aphid</name>
    <dbReference type="NCBI Taxonomy" id="307491"/>
    <lineage>
        <taxon>Eukaryota</taxon>
        <taxon>Metazoa</taxon>
        <taxon>Ecdysozoa</taxon>
        <taxon>Arthropoda</taxon>
        <taxon>Hexapoda</taxon>
        <taxon>Insecta</taxon>
        <taxon>Pterygota</taxon>
        <taxon>Neoptera</taxon>
        <taxon>Paraneoptera</taxon>
        <taxon>Hemiptera</taxon>
        <taxon>Sternorrhyncha</taxon>
        <taxon>Aphidomorpha</taxon>
        <taxon>Aphidoidea</taxon>
        <taxon>Aphididae</taxon>
        <taxon>Aphidini</taxon>
        <taxon>Aphis</taxon>
        <taxon>Aphis</taxon>
    </lineage>
</organism>
<dbReference type="InterPro" id="IPR000742">
    <property type="entry name" value="EGF"/>
</dbReference>
<sequence>MHYLSLTVKLDTLGLMNILKDRDCTYNNRVSDYVNGGGISGNRRGGGNSDACEKHDPCQHGGICISTDDGPKCQCRDKNFEGAYCEIGDSGQVSTVLLYITGWGGPRTRVVTEQIVSKILRAQSKTRFICDCALKSITVIHYLFVSHQFPLLFLKQDMSFSENASITYLLKGILLHVNVKRQGRKPCYSSHCSLLTEDSTSLEKFLRSEMVRFRSIPDQPLFAVVHLLQVFCSRKNYQEMPLKRILKELPFNYHRLNKMRYPFYDIV</sequence>
<evidence type="ECO:0000259" key="2">
    <source>
        <dbReference type="PROSITE" id="PS50026"/>
    </source>
</evidence>
<proteinExistence type="predicted"/>
<dbReference type="SUPFAM" id="SSF57196">
    <property type="entry name" value="EGF/Laminin"/>
    <property type="match status" value="1"/>
</dbReference>
<dbReference type="Gene3D" id="2.10.25.10">
    <property type="entry name" value="Laminin"/>
    <property type="match status" value="1"/>
</dbReference>
<dbReference type="OrthoDB" id="6275838at2759"/>
<dbReference type="CDD" id="cd00054">
    <property type="entry name" value="EGF_CA"/>
    <property type="match status" value="1"/>
</dbReference>
<dbReference type="PROSITE" id="PS50026">
    <property type="entry name" value="EGF_3"/>
    <property type="match status" value="1"/>
</dbReference>
<dbReference type="SMART" id="SM00181">
    <property type="entry name" value="EGF"/>
    <property type="match status" value="1"/>
</dbReference>
<dbReference type="AlphaFoldDB" id="A0A6G0U5Q2"/>
<dbReference type="Pfam" id="PF00008">
    <property type="entry name" value="EGF"/>
    <property type="match status" value="1"/>
</dbReference>
<accession>A0A6G0U5Q2</accession>
<comment type="caution">
    <text evidence="3">The sequence shown here is derived from an EMBL/GenBank/DDBJ whole genome shotgun (WGS) entry which is preliminary data.</text>
</comment>
<keyword evidence="4" id="KW-1185">Reference proteome</keyword>
<evidence type="ECO:0000313" key="3">
    <source>
        <dbReference type="EMBL" id="KAE9543612.1"/>
    </source>
</evidence>
<evidence type="ECO:0000313" key="4">
    <source>
        <dbReference type="Proteomes" id="UP000475862"/>
    </source>
</evidence>
<dbReference type="EMBL" id="VYZN01000008">
    <property type="protein sequence ID" value="KAE9543612.1"/>
    <property type="molecule type" value="Genomic_DNA"/>
</dbReference>
<reference evidence="3 4" key="1">
    <citation type="submission" date="2019-08" db="EMBL/GenBank/DDBJ databases">
        <title>The genome of the soybean aphid Biotype 1, its phylome, world population structure and adaptation to the North American continent.</title>
        <authorList>
            <person name="Giordano R."/>
            <person name="Donthu R.K."/>
            <person name="Hernandez A.G."/>
            <person name="Wright C.L."/>
            <person name="Zimin A.V."/>
        </authorList>
    </citation>
    <scope>NUCLEOTIDE SEQUENCE [LARGE SCALE GENOMIC DNA]</scope>
    <source>
        <tissue evidence="3">Whole aphids</tissue>
    </source>
</reference>
<feature type="domain" description="EGF-like" evidence="2">
    <location>
        <begin position="48"/>
        <end position="86"/>
    </location>
</feature>
<gene>
    <name evidence="3" type="ORF">AGLY_002412</name>
</gene>